<evidence type="ECO:0000313" key="2">
    <source>
        <dbReference type="Proteomes" id="UP001596016"/>
    </source>
</evidence>
<keyword evidence="2" id="KW-1185">Reference proteome</keyword>
<dbReference type="RefSeq" id="WP_378228257.1">
    <property type="nucleotide sequence ID" value="NZ_JBHSLL010000012.1"/>
</dbReference>
<name>A0ABW0GV62_9HYPH</name>
<proteinExistence type="predicted"/>
<reference evidence="2" key="1">
    <citation type="journal article" date="2019" name="Int. J. Syst. Evol. Microbiol.">
        <title>The Global Catalogue of Microorganisms (GCM) 10K type strain sequencing project: providing services to taxonomists for standard genome sequencing and annotation.</title>
        <authorList>
            <consortium name="The Broad Institute Genomics Platform"/>
            <consortium name="The Broad Institute Genome Sequencing Center for Infectious Disease"/>
            <person name="Wu L."/>
            <person name="Ma J."/>
        </authorList>
    </citation>
    <scope>NUCLEOTIDE SEQUENCE [LARGE SCALE GENOMIC DNA]</scope>
    <source>
        <strain evidence="2">CGMCC 4.1415</strain>
    </source>
</reference>
<comment type="caution">
    <text evidence="1">The sequence shown here is derived from an EMBL/GenBank/DDBJ whole genome shotgun (WGS) entry which is preliminary data.</text>
</comment>
<gene>
    <name evidence="1" type="ORF">ACFPLB_05065</name>
</gene>
<dbReference type="Gene3D" id="3.40.1530.20">
    <property type="entry name" value="Protein of unknown function (DUF1491)"/>
    <property type="match status" value="1"/>
</dbReference>
<accession>A0ABW0GV62</accession>
<protein>
    <submittedName>
        <fullName evidence="1">DUF1491 family protein</fullName>
    </submittedName>
</protein>
<dbReference type="Pfam" id="PF07372">
    <property type="entry name" value="DUF1491"/>
    <property type="match status" value="1"/>
</dbReference>
<evidence type="ECO:0000313" key="1">
    <source>
        <dbReference type="EMBL" id="MFC5385337.1"/>
    </source>
</evidence>
<dbReference type="EMBL" id="JBHSLL010000012">
    <property type="protein sequence ID" value="MFC5385337.1"/>
    <property type="molecule type" value="Genomic_DNA"/>
</dbReference>
<dbReference type="Proteomes" id="UP001596016">
    <property type="component" value="Unassembled WGS sequence"/>
</dbReference>
<organism evidence="1 2">
    <name type="scientific">Aquamicrobium segne</name>
    <dbReference type="NCBI Taxonomy" id="469547"/>
    <lineage>
        <taxon>Bacteria</taxon>
        <taxon>Pseudomonadati</taxon>
        <taxon>Pseudomonadota</taxon>
        <taxon>Alphaproteobacteria</taxon>
        <taxon>Hyphomicrobiales</taxon>
        <taxon>Phyllobacteriaceae</taxon>
        <taxon>Aquamicrobium</taxon>
    </lineage>
</organism>
<dbReference type="InterPro" id="IPR009964">
    <property type="entry name" value="DUF1491"/>
</dbReference>
<sequence length="114" mass="12619">MRITTDLWAAALVRRVFGSGGFAAILKRGSSEAGAAFVLSRNRLGELALYGPAPQTSYDGSRPNERLFVRIGEGQMPEELEKRLEKEQRFDPDIWVVEIESGSLPVEDLILLAD</sequence>